<name>A0A9N9D6X0_9GLOM</name>
<evidence type="ECO:0000256" key="3">
    <source>
        <dbReference type="ARBA" id="ARBA00022771"/>
    </source>
</evidence>
<dbReference type="GO" id="GO:0005634">
    <property type="term" value="C:nucleus"/>
    <property type="evidence" value="ECO:0007669"/>
    <property type="project" value="UniProtKB-SubCell"/>
</dbReference>
<evidence type="ECO:0000256" key="2">
    <source>
        <dbReference type="ARBA" id="ARBA00022723"/>
    </source>
</evidence>
<dbReference type="OrthoDB" id="2438791at2759"/>
<dbReference type="PANTHER" id="PTHR46481">
    <property type="entry name" value="ZINC FINGER BED DOMAIN-CONTAINING PROTEIN 4"/>
    <property type="match status" value="1"/>
</dbReference>
<dbReference type="EMBL" id="CAJVPK010003610">
    <property type="protein sequence ID" value="CAG8629122.1"/>
    <property type="molecule type" value="Genomic_DNA"/>
</dbReference>
<evidence type="ECO:0000313" key="7">
    <source>
        <dbReference type="Proteomes" id="UP000789706"/>
    </source>
</evidence>
<comment type="caution">
    <text evidence="6">The sequence shown here is derived from an EMBL/GenBank/DDBJ whole genome shotgun (WGS) entry which is preliminary data.</text>
</comment>
<keyword evidence="5" id="KW-0539">Nucleus</keyword>
<evidence type="ECO:0000313" key="6">
    <source>
        <dbReference type="EMBL" id="CAG8629122.1"/>
    </source>
</evidence>
<protein>
    <submittedName>
        <fullName evidence="6">2535_t:CDS:1</fullName>
    </submittedName>
</protein>
<organism evidence="6 7">
    <name type="scientific">Diversispora eburnea</name>
    <dbReference type="NCBI Taxonomy" id="1213867"/>
    <lineage>
        <taxon>Eukaryota</taxon>
        <taxon>Fungi</taxon>
        <taxon>Fungi incertae sedis</taxon>
        <taxon>Mucoromycota</taxon>
        <taxon>Glomeromycotina</taxon>
        <taxon>Glomeromycetes</taxon>
        <taxon>Diversisporales</taxon>
        <taxon>Diversisporaceae</taxon>
        <taxon>Diversispora</taxon>
    </lineage>
</organism>
<proteinExistence type="predicted"/>
<keyword evidence="3" id="KW-0863">Zinc-finger</keyword>
<accession>A0A9N9D6X0</accession>
<dbReference type="Proteomes" id="UP000789706">
    <property type="component" value="Unassembled WGS sequence"/>
</dbReference>
<keyword evidence="4" id="KW-0862">Zinc</keyword>
<sequence>MILNVEKIPYSYTGVEIAHHVSEVFDDWNLEDKIIIIVTDNGSNVKSVVTRLEKDWIPCTAYTLQLSVTKGLKIINSLITK</sequence>
<dbReference type="InterPro" id="IPR052035">
    <property type="entry name" value="ZnF_BED_domain_contain"/>
</dbReference>
<dbReference type="PANTHER" id="PTHR46481:SF10">
    <property type="entry name" value="ZINC FINGER BED DOMAIN-CONTAINING PROTEIN 39"/>
    <property type="match status" value="1"/>
</dbReference>
<evidence type="ECO:0000256" key="4">
    <source>
        <dbReference type="ARBA" id="ARBA00022833"/>
    </source>
</evidence>
<dbReference type="AlphaFoldDB" id="A0A9N9D6X0"/>
<dbReference type="InterPro" id="IPR012337">
    <property type="entry name" value="RNaseH-like_sf"/>
</dbReference>
<evidence type="ECO:0000256" key="1">
    <source>
        <dbReference type="ARBA" id="ARBA00004123"/>
    </source>
</evidence>
<reference evidence="6" key="1">
    <citation type="submission" date="2021-06" db="EMBL/GenBank/DDBJ databases">
        <authorList>
            <person name="Kallberg Y."/>
            <person name="Tangrot J."/>
            <person name="Rosling A."/>
        </authorList>
    </citation>
    <scope>NUCLEOTIDE SEQUENCE</scope>
    <source>
        <strain evidence="6">AZ414A</strain>
    </source>
</reference>
<gene>
    <name evidence="6" type="ORF">DEBURN_LOCUS10695</name>
</gene>
<evidence type="ECO:0000256" key="5">
    <source>
        <dbReference type="ARBA" id="ARBA00023242"/>
    </source>
</evidence>
<keyword evidence="7" id="KW-1185">Reference proteome</keyword>
<keyword evidence="2" id="KW-0479">Metal-binding</keyword>
<dbReference type="GO" id="GO:0008270">
    <property type="term" value="F:zinc ion binding"/>
    <property type="evidence" value="ECO:0007669"/>
    <property type="project" value="UniProtKB-KW"/>
</dbReference>
<dbReference type="SUPFAM" id="SSF53098">
    <property type="entry name" value="Ribonuclease H-like"/>
    <property type="match status" value="1"/>
</dbReference>
<feature type="non-terminal residue" evidence="6">
    <location>
        <position position="81"/>
    </location>
</feature>
<comment type="subcellular location">
    <subcellularLocation>
        <location evidence="1">Nucleus</location>
    </subcellularLocation>
</comment>